<evidence type="ECO:0000313" key="3">
    <source>
        <dbReference type="Proteomes" id="UP000178315"/>
    </source>
</evidence>
<dbReference type="Pfam" id="PF13274">
    <property type="entry name" value="SocA_Panacea"/>
    <property type="match status" value="1"/>
</dbReference>
<comment type="caution">
    <text evidence="2">The sequence shown here is derived from an EMBL/GenBank/DDBJ whole genome shotgun (WGS) entry which is preliminary data.</text>
</comment>
<dbReference type="EMBL" id="MHJU01000033">
    <property type="protein sequence ID" value="OGY72474.1"/>
    <property type="molecule type" value="Genomic_DNA"/>
</dbReference>
<protein>
    <recommendedName>
        <fullName evidence="1">Antitoxin SocA-like Panacea domain-containing protein</fullName>
    </recommendedName>
</protein>
<dbReference type="AlphaFoldDB" id="A0A1G2A6K3"/>
<organism evidence="2 3">
    <name type="scientific">Candidatus Jacksonbacteria bacterium RIFCSPLOWO2_02_FULL_44_20</name>
    <dbReference type="NCBI Taxonomy" id="1798460"/>
    <lineage>
        <taxon>Bacteria</taxon>
        <taxon>Candidatus Jacksoniibacteriota</taxon>
    </lineage>
</organism>
<gene>
    <name evidence="2" type="ORF">A3H61_01040</name>
</gene>
<name>A0A1G2A6K3_9BACT</name>
<dbReference type="InterPro" id="IPR025272">
    <property type="entry name" value="SocA_Panacea"/>
</dbReference>
<feature type="domain" description="Antitoxin SocA-like Panacea" evidence="1">
    <location>
        <begin position="30"/>
        <end position="136"/>
    </location>
</feature>
<sequence length="182" mass="21146">MNKHYTEKLKNLVLYILSSDEYKDGGIKKLNKFLYFIDFYFYRDHEQFISGKEIQYAKAPMGPIIDNYKTIFDEMCSDEVLTQEENEGVVFHKPCQKPNLSLFTSDEIDHIHNLLHNYGRLSSVELESISHEQQPWVLTENYGDIIDPDLALLMSDKSDESEEVEVGNESLRNELVNLANSV</sequence>
<proteinExistence type="predicted"/>
<evidence type="ECO:0000313" key="2">
    <source>
        <dbReference type="EMBL" id="OGY72474.1"/>
    </source>
</evidence>
<dbReference type="Proteomes" id="UP000178315">
    <property type="component" value="Unassembled WGS sequence"/>
</dbReference>
<evidence type="ECO:0000259" key="1">
    <source>
        <dbReference type="Pfam" id="PF13274"/>
    </source>
</evidence>
<accession>A0A1G2A6K3</accession>
<reference evidence="2 3" key="1">
    <citation type="journal article" date="2016" name="Nat. Commun.">
        <title>Thousands of microbial genomes shed light on interconnected biogeochemical processes in an aquifer system.</title>
        <authorList>
            <person name="Anantharaman K."/>
            <person name="Brown C.T."/>
            <person name="Hug L.A."/>
            <person name="Sharon I."/>
            <person name="Castelle C.J."/>
            <person name="Probst A.J."/>
            <person name="Thomas B.C."/>
            <person name="Singh A."/>
            <person name="Wilkins M.J."/>
            <person name="Karaoz U."/>
            <person name="Brodie E.L."/>
            <person name="Williams K.H."/>
            <person name="Hubbard S.S."/>
            <person name="Banfield J.F."/>
        </authorList>
    </citation>
    <scope>NUCLEOTIDE SEQUENCE [LARGE SCALE GENOMIC DNA]</scope>
</reference>